<evidence type="ECO:0000313" key="4">
    <source>
        <dbReference type="Proteomes" id="UP000001660"/>
    </source>
</evidence>
<name>D8PBV4_9BACT</name>
<gene>
    <name evidence="3" type="ORF">NIDE0951</name>
</gene>
<keyword evidence="4" id="KW-1185">Reference proteome</keyword>
<dbReference type="OrthoDB" id="9785964at2"/>
<sequence length="252" mass="27532">MTERQNIVREKNVSSKPRPGQRISSHSLRGFVILRPMLTDNREGIMGKTRSMHIVVGSACLLLAIAFMPLVAAAAELIDLSGKAAAFVTLRSRDNFSSEYRYDVTVRNNSADLFIADSLIIVLDRITNIGGQDRENLTGESLLNRMEIIGQDGTTEDGRPFFRVPQGSGPDLTPNSESLPVTVRIRNRDYVAVFTPSFRVMGQKRDAPKQKSPAAAAATAAAPNKATTDKLIQLLIKKGLITPQEAQSLSQP</sequence>
<keyword evidence="2" id="KW-0812">Transmembrane</keyword>
<dbReference type="HOGENOM" id="CLU_1101317_0_0_0"/>
<dbReference type="AlphaFoldDB" id="D8PBV4"/>
<keyword evidence="2" id="KW-0472">Membrane</keyword>
<dbReference type="Proteomes" id="UP000001660">
    <property type="component" value="Chromosome"/>
</dbReference>
<feature type="region of interest" description="Disordered" evidence="1">
    <location>
        <begin position="203"/>
        <end position="225"/>
    </location>
</feature>
<dbReference type="STRING" id="330214.NIDE0951"/>
<evidence type="ECO:0000313" key="3">
    <source>
        <dbReference type="EMBL" id="CBK40713.1"/>
    </source>
</evidence>
<proteinExistence type="predicted"/>
<feature type="compositionally biased region" description="Basic and acidic residues" evidence="1">
    <location>
        <begin position="1"/>
        <end position="13"/>
    </location>
</feature>
<evidence type="ECO:0000256" key="2">
    <source>
        <dbReference type="SAM" id="Phobius"/>
    </source>
</evidence>
<feature type="region of interest" description="Disordered" evidence="1">
    <location>
        <begin position="1"/>
        <end position="23"/>
    </location>
</feature>
<evidence type="ECO:0000256" key="1">
    <source>
        <dbReference type="SAM" id="MobiDB-lite"/>
    </source>
</evidence>
<organism evidence="3 4">
    <name type="scientific">Nitrospira defluvii</name>
    <dbReference type="NCBI Taxonomy" id="330214"/>
    <lineage>
        <taxon>Bacteria</taxon>
        <taxon>Pseudomonadati</taxon>
        <taxon>Nitrospirota</taxon>
        <taxon>Nitrospiria</taxon>
        <taxon>Nitrospirales</taxon>
        <taxon>Nitrospiraceae</taxon>
        <taxon>Nitrospira</taxon>
    </lineage>
</organism>
<reference evidence="3 4" key="1">
    <citation type="journal article" date="2010" name="Proc. Natl. Acad. Sci. U.S.A.">
        <title>A Nitrospira metagenome illuminates the physiology and evolution of globally important nitrite-oxidizing bacteria.</title>
        <authorList>
            <person name="Lucker S."/>
            <person name="Wagner M."/>
            <person name="Maixner F."/>
            <person name="Pelletier E."/>
            <person name="Koch H."/>
            <person name="Vacherie B."/>
            <person name="Rattei T."/>
            <person name="Sinninghe Damste J."/>
            <person name="Spieck E."/>
            <person name="Le Paslier D."/>
            <person name="Daims H."/>
        </authorList>
    </citation>
    <scope>NUCLEOTIDE SEQUENCE [LARGE SCALE GENOMIC DNA]</scope>
</reference>
<keyword evidence="2" id="KW-1133">Transmembrane helix</keyword>
<dbReference type="EMBL" id="FP929003">
    <property type="protein sequence ID" value="CBK40713.1"/>
    <property type="molecule type" value="Genomic_DNA"/>
</dbReference>
<feature type="transmembrane region" description="Helical" evidence="2">
    <location>
        <begin position="54"/>
        <end position="75"/>
    </location>
</feature>
<accession>D8PBV4</accession>
<feature type="compositionally biased region" description="Low complexity" evidence="1">
    <location>
        <begin position="210"/>
        <end position="225"/>
    </location>
</feature>
<protein>
    <submittedName>
        <fullName evidence="3">Uncharacterized protein</fullName>
    </submittedName>
</protein>
<dbReference type="KEGG" id="nde:NIDE0951"/>